<gene>
    <name evidence="6" type="ORF">EPV75_03945</name>
</gene>
<evidence type="ECO:0000256" key="3">
    <source>
        <dbReference type="ARBA" id="ARBA00022912"/>
    </source>
</evidence>
<feature type="domain" description="Phosphotyrosine protein phosphatase I" evidence="5">
    <location>
        <begin position="5"/>
        <end position="154"/>
    </location>
</feature>
<dbReference type="GO" id="GO:0004725">
    <property type="term" value="F:protein tyrosine phosphatase activity"/>
    <property type="evidence" value="ECO:0007669"/>
    <property type="project" value="InterPro"/>
</dbReference>
<keyword evidence="2" id="KW-0378">Hydrolase</keyword>
<evidence type="ECO:0000313" key="7">
    <source>
        <dbReference type="Proteomes" id="UP000285478"/>
    </source>
</evidence>
<feature type="active site" description="Nucleophile" evidence="4">
    <location>
        <position position="11"/>
    </location>
</feature>
<dbReference type="RefSeq" id="WP_029937529.1">
    <property type="nucleotide sequence ID" value="NZ_CP035033.1"/>
</dbReference>
<organism evidence="6 7">
    <name type="scientific">Hydrogenovibrio thermophilus</name>
    <dbReference type="NCBI Taxonomy" id="265883"/>
    <lineage>
        <taxon>Bacteria</taxon>
        <taxon>Pseudomonadati</taxon>
        <taxon>Pseudomonadota</taxon>
        <taxon>Gammaproteobacteria</taxon>
        <taxon>Thiotrichales</taxon>
        <taxon>Piscirickettsiaceae</taxon>
        <taxon>Hydrogenovibrio</taxon>
    </lineage>
</organism>
<dbReference type="CDD" id="cd16343">
    <property type="entry name" value="LMWPTP"/>
    <property type="match status" value="1"/>
</dbReference>
<dbReference type="InterPro" id="IPR023485">
    <property type="entry name" value="Ptyr_pPase"/>
</dbReference>
<evidence type="ECO:0000259" key="5">
    <source>
        <dbReference type="SMART" id="SM00226"/>
    </source>
</evidence>
<dbReference type="InterPro" id="IPR052995">
    <property type="entry name" value="LMW-PTP"/>
</dbReference>
<keyword evidence="3" id="KW-0904">Protein phosphatase</keyword>
<dbReference type="FunFam" id="3.40.50.2300:FF:000113">
    <property type="entry name" value="Low molecular weight protein-tyrosine-phosphatase"/>
    <property type="match status" value="1"/>
</dbReference>
<dbReference type="SMART" id="SM00226">
    <property type="entry name" value="LMWPc"/>
    <property type="match status" value="1"/>
</dbReference>
<feature type="active site" description="Proton donor" evidence="4">
    <location>
        <position position="128"/>
    </location>
</feature>
<evidence type="ECO:0000256" key="1">
    <source>
        <dbReference type="ARBA" id="ARBA00011063"/>
    </source>
</evidence>
<dbReference type="PANTHER" id="PTHR47439:SF1">
    <property type="entry name" value="ACID PHOSPHATASE"/>
    <property type="match status" value="1"/>
</dbReference>
<dbReference type="PANTHER" id="PTHR47439">
    <property type="entry name" value="LOW MOLECULAR WEIGHT PHOSPHOTYROSINE PROTEIN PHOSPHATASE-RELATED"/>
    <property type="match status" value="1"/>
</dbReference>
<reference evidence="6 7" key="1">
    <citation type="journal article" date="2018" name="Environ. Microbiol.">
        <title>Genomes of ubiquitous marine and hypersaline Hydrogenovibrio, Thiomicrorhabdus and Thiomicrospira spp. encode a diversity of mechanisms to sustain chemolithoautotrophy in heterogeneous environments.</title>
        <authorList>
            <person name="Scott K.M."/>
            <person name="Williams J."/>
            <person name="Porter C.M.B."/>
            <person name="Russel S."/>
            <person name="Harmer T.L."/>
            <person name="Paul J.H."/>
            <person name="Antonen K.M."/>
            <person name="Bridges M.K."/>
            <person name="Camper G.J."/>
            <person name="Campla C.K."/>
            <person name="Casella L.G."/>
            <person name="Chase E."/>
            <person name="Conrad J.W."/>
            <person name="Cruz M.C."/>
            <person name="Dunlap D.S."/>
            <person name="Duran L."/>
            <person name="Fahsbender E.M."/>
            <person name="Goldsmith D.B."/>
            <person name="Keeley R.F."/>
            <person name="Kondoff M.R."/>
            <person name="Kussy B.I."/>
            <person name="Lane M.K."/>
            <person name="Lawler S."/>
            <person name="Leigh B.A."/>
            <person name="Lewis C."/>
            <person name="Lostal L.M."/>
            <person name="Marking D."/>
            <person name="Mancera P.A."/>
            <person name="McClenthan E.C."/>
            <person name="McIntyre E.A."/>
            <person name="Mine J.A."/>
            <person name="Modi S."/>
            <person name="Moore B.D."/>
            <person name="Morgan W.A."/>
            <person name="Nelson K.M."/>
            <person name="Nguyen K.N."/>
            <person name="Ogburn N."/>
            <person name="Parrino D.G."/>
            <person name="Pedapudi A.D."/>
            <person name="Pelham R.P."/>
            <person name="Preece A.M."/>
            <person name="Rampersad E.A."/>
            <person name="Richardson J.C."/>
            <person name="Rodgers C.M."/>
            <person name="Schaffer B.L."/>
            <person name="Sheridan N.E."/>
            <person name="Solone M.R."/>
            <person name="Staley Z.R."/>
            <person name="Tabuchi M."/>
            <person name="Waide R.J."/>
            <person name="Wanjugi P.W."/>
            <person name="Young S."/>
            <person name="Clum A."/>
            <person name="Daum C."/>
            <person name="Huntemann M."/>
            <person name="Ivanova N."/>
            <person name="Kyrpides N."/>
            <person name="Mikhailova N."/>
            <person name="Palaniappan K."/>
            <person name="Pillay M."/>
            <person name="Reddy T.B.K."/>
            <person name="Shapiro N."/>
            <person name="Stamatis D."/>
            <person name="Varghese N."/>
            <person name="Woyke T."/>
            <person name="Boden R."/>
            <person name="Freyermuth S.K."/>
            <person name="Kerfeld C.A."/>
        </authorList>
    </citation>
    <scope>NUCLEOTIDE SEQUENCE [LARGE SCALE GENOMIC DNA]</scope>
    <source>
        <strain evidence="6 7">JR-2</strain>
    </source>
</reference>
<evidence type="ECO:0000313" key="6">
    <source>
        <dbReference type="EMBL" id="QAB14886.1"/>
    </source>
</evidence>
<accession>A0A410H1U3</accession>
<sequence>MSHKVSVIFVCLGNICRSPTAHAVFRDLVLAEDLQDQIRIDSAGTASWHKGKPADSRSIEVAHGRGIQMDDLRSRPVDMGDLIEFDYVLAMDDANYADLMAMALPEQREKIRMFLEFAPEFEEREVPDPYYGGPQGFDHVFDLVTAASQGLLTEIKRSHL</sequence>
<proteinExistence type="inferred from homology"/>
<feature type="active site" evidence="4">
    <location>
        <position position="17"/>
    </location>
</feature>
<dbReference type="EMBL" id="CP035033">
    <property type="protein sequence ID" value="QAB14886.1"/>
    <property type="molecule type" value="Genomic_DNA"/>
</dbReference>
<dbReference type="SUPFAM" id="SSF52788">
    <property type="entry name" value="Phosphotyrosine protein phosphatases I"/>
    <property type="match status" value="1"/>
</dbReference>
<dbReference type="InterPro" id="IPR017867">
    <property type="entry name" value="Tyr_phospatase_low_mol_wt"/>
</dbReference>
<name>A0A410H1U3_9GAMM</name>
<dbReference type="Gene3D" id="3.40.50.2300">
    <property type="match status" value="1"/>
</dbReference>
<dbReference type="PRINTS" id="PR00719">
    <property type="entry name" value="LMWPTPASE"/>
</dbReference>
<dbReference type="InterPro" id="IPR036196">
    <property type="entry name" value="Ptyr_pPase_sf"/>
</dbReference>
<dbReference type="AlphaFoldDB" id="A0A410H1U3"/>
<keyword evidence="7" id="KW-1185">Reference proteome</keyword>
<comment type="similarity">
    <text evidence="1">Belongs to the low molecular weight phosphotyrosine protein phosphatase family.</text>
</comment>
<evidence type="ECO:0000256" key="2">
    <source>
        <dbReference type="ARBA" id="ARBA00022801"/>
    </source>
</evidence>
<dbReference type="KEGG" id="htr:EPV75_03945"/>
<dbReference type="Pfam" id="PF01451">
    <property type="entry name" value="LMWPc"/>
    <property type="match status" value="1"/>
</dbReference>
<protein>
    <submittedName>
        <fullName evidence="6">Low molecular weight phosphotyrosine protein phosphatase</fullName>
    </submittedName>
</protein>
<dbReference type="Proteomes" id="UP000285478">
    <property type="component" value="Chromosome"/>
</dbReference>
<evidence type="ECO:0000256" key="4">
    <source>
        <dbReference type="PIRSR" id="PIRSR617867-1"/>
    </source>
</evidence>